<evidence type="ECO:0000313" key="1">
    <source>
        <dbReference type="EMBL" id="NQE34007.1"/>
    </source>
</evidence>
<dbReference type="NCBIfam" id="NF033572">
    <property type="entry name" value="transpos_ISKra4"/>
    <property type="match status" value="1"/>
</dbReference>
<dbReference type="EMBL" id="SRRZ01000023">
    <property type="protein sequence ID" value="NQE34007.1"/>
    <property type="molecule type" value="Genomic_DNA"/>
</dbReference>
<keyword evidence="2" id="KW-1185">Reference proteome</keyword>
<evidence type="ECO:0008006" key="3">
    <source>
        <dbReference type="Google" id="ProtNLM"/>
    </source>
</evidence>
<sequence>MSPQLEASCLLLSANVSYANAARDLKQLTGIYIDHSTQQRLVHRQEFVEVIAEQTVTDLSIDGGKARLRTDQGKASEWRDYKAVTLHKQAHAAFFLENQALLDWVNRQPLSETITCLGDGHPGVWNLMANISTPPQRREILDWYHLKENLYKLGGSDKRLRKVETSLWYGRIEQAIAAFADGDAPQVKNFLAYLERHRLRIPDYHSFQSQGITIGSGAVESTIKQIGRRIKISGAQWNRNNISQVLKHRCSYLNLAFA</sequence>
<evidence type="ECO:0000313" key="2">
    <source>
        <dbReference type="Proteomes" id="UP000702425"/>
    </source>
</evidence>
<proteinExistence type="predicted"/>
<organism evidence="1 2">
    <name type="scientific">Microcoleus asticus IPMA8</name>
    <dbReference type="NCBI Taxonomy" id="2563858"/>
    <lineage>
        <taxon>Bacteria</taxon>
        <taxon>Bacillati</taxon>
        <taxon>Cyanobacteriota</taxon>
        <taxon>Cyanophyceae</taxon>
        <taxon>Oscillatoriophycideae</taxon>
        <taxon>Oscillatoriales</taxon>
        <taxon>Microcoleaceae</taxon>
        <taxon>Microcoleus</taxon>
        <taxon>Microcoleus asticus</taxon>
    </lineage>
</organism>
<reference evidence="1 2" key="1">
    <citation type="journal article" date="2020" name="Sci. Rep.">
        <title>A novel cyanobacterial geosmin producer, revising GeoA distribution and dispersion patterns in Bacteria.</title>
        <authorList>
            <person name="Churro C."/>
            <person name="Semedo-Aguiar A.P."/>
            <person name="Silva A.D."/>
            <person name="Pereira-Leal J.B."/>
            <person name="Leite R.B."/>
        </authorList>
    </citation>
    <scope>NUCLEOTIDE SEQUENCE [LARGE SCALE GENOMIC DNA]</scope>
    <source>
        <strain evidence="1 2">IPMA8</strain>
    </source>
</reference>
<dbReference type="Proteomes" id="UP000702425">
    <property type="component" value="Unassembled WGS sequence"/>
</dbReference>
<name>A0ABX2CW94_9CYAN</name>
<protein>
    <recommendedName>
        <fullName evidence="3">ISKra4 family transposase</fullName>
    </recommendedName>
</protein>
<accession>A0ABX2CW94</accession>
<comment type="caution">
    <text evidence="1">The sequence shown here is derived from an EMBL/GenBank/DDBJ whole genome shotgun (WGS) entry which is preliminary data.</text>
</comment>
<gene>
    <name evidence="1" type="ORF">E5S67_01730</name>
</gene>